<comment type="subcellular location">
    <subcellularLocation>
        <location evidence="2">Endoplasmic reticulum lumen</location>
    </subcellularLocation>
</comment>
<keyword evidence="11" id="KW-1185">Reference proteome</keyword>
<evidence type="ECO:0000256" key="6">
    <source>
        <dbReference type="ARBA" id="ARBA00023235"/>
    </source>
</evidence>
<evidence type="ECO:0000256" key="1">
    <source>
        <dbReference type="ARBA" id="ARBA00001182"/>
    </source>
</evidence>
<evidence type="ECO:0000313" key="9">
    <source>
        <dbReference type="EMBL" id="KRH53258.1"/>
    </source>
</evidence>
<protein>
    <recommendedName>
        <fullName evidence="4">protein disulfide-isomerase</fullName>
        <ecNumber evidence="4">5.3.4.1</ecNumber>
    </recommendedName>
</protein>
<dbReference type="InterPro" id="IPR013766">
    <property type="entry name" value="Thioredoxin_domain"/>
</dbReference>
<accession>A0A0R0JFJ6</accession>
<dbReference type="EC" id="5.3.4.1" evidence="4"/>
<dbReference type="EMBL" id="CM000839">
    <property type="protein sequence ID" value="KRH53258.1"/>
    <property type="molecule type" value="Genomic_DNA"/>
</dbReference>
<feature type="domain" description="Thioredoxin" evidence="8">
    <location>
        <begin position="1"/>
        <end position="113"/>
    </location>
</feature>
<dbReference type="CDD" id="cd02981">
    <property type="entry name" value="PDI_b_family"/>
    <property type="match status" value="1"/>
</dbReference>
<reference evidence="9 10" key="1">
    <citation type="journal article" date="2010" name="Nature">
        <title>Genome sequence of the palaeopolyploid soybean.</title>
        <authorList>
            <person name="Schmutz J."/>
            <person name="Cannon S.B."/>
            <person name="Schlueter J."/>
            <person name="Ma J."/>
            <person name="Mitros T."/>
            <person name="Nelson W."/>
            <person name="Hyten D.L."/>
            <person name="Song Q."/>
            <person name="Thelen J.J."/>
            <person name="Cheng J."/>
            <person name="Xu D."/>
            <person name="Hellsten U."/>
            <person name="May G.D."/>
            <person name="Yu Y."/>
            <person name="Sakurai T."/>
            <person name="Umezawa T."/>
            <person name="Bhattacharyya M.K."/>
            <person name="Sandhu D."/>
            <person name="Valliyodan B."/>
            <person name="Lindquist E."/>
            <person name="Peto M."/>
            <person name="Grant D."/>
            <person name="Shu S."/>
            <person name="Goodstein D."/>
            <person name="Barry K."/>
            <person name="Futrell-Griggs M."/>
            <person name="Abernathy B."/>
            <person name="Du J."/>
            <person name="Tian Z."/>
            <person name="Zhu L."/>
            <person name="Gill N."/>
            <person name="Joshi T."/>
            <person name="Libault M."/>
            <person name="Sethuraman A."/>
            <person name="Zhang X.-C."/>
            <person name="Shinozaki K."/>
            <person name="Nguyen H.T."/>
            <person name="Wing R.A."/>
            <person name="Cregan P."/>
            <person name="Specht J."/>
            <person name="Grimwood J."/>
            <person name="Rokhsar D."/>
            <person name="Stacey G."/>
            <person name="Shoemaker R.C."/>
            <person name="Jackson S.A."/>
        </authorList>
    </citation>
    <scope>NUCLEOTIDE SEQUENCE [LARGE SCALE GENOMIC DNA]</scope>
    <source>
        <strain evidence="10">cv. Williams 82</strain>
        <tissue evidence="9">Callus</tissue>
    </source>
</reference>
<evidence type="ECO:0000259" key="8">
    <source>
        <dbReference type="PROSITE" id="PS51352"/>
    </source>
</evidence>
<dbReference type="EnsemblPlants" id="KRH53258">
    <property type="protein sequence ID" value="KRH53258"/>
    <property type="gene ID" value="GLYMA_06G114700"/>
</dbReference>
<comment type="similarity">
    <text evidence="3">Belongs to the protein disulfide isomerase family.</text>
</comment>
<dbReference type="CDD" id="cd02961">
    <property type="entry name" value="PDI_a_family"/>
    <property type="match status" value="1"/>
</dbReference>
<proteinExistence type="inferred from homology"/>
<gene>
    <name evidence="9" type="ORF">GLYMA_06G114700</name>
</gene>
<dbReference type="Gene3D" id="3.40.30.10">
    <property type="entry name" value="Glutaredoxin"/>
    <property type="match status" value="3"/>
</dbReference>
<dbReference type="AlphaFoldDB" id="A0A0R0JFJ6"/>
<dbReference type="CDD" id="cd02982">
    <property type="entry name" value="PDI_b'_family"/>
    <property type="match status" value="1"/>
</dbReference>
<dbReference type="OrthoDB" id="1747214at2759"/>
<evidence type="ECO:0000256" key="5">
    <source>
        <dbReference type="ARBA" id="ARBA00022824"/>
    </source>
</evidence>
<dbReference type="GO" id="GO:0005788">
    <property type="term" value="C:endoplasmic reticulum lumen"/>
    <property type="evidence" value="ECO:0007669"/>
    <property type="project" value="UniProtKB-SubCell"/>
</dbReference>
<dbReference type="GO" id="GO:0034976">
    <property type="term" value="P:response to endoplasmic reticulum stress"/>
    <property type="evidence" value="ECO:0000318"/>
    <property type="project" value="GO_Central"/>
</dbReference>
<evidence type="ECO:0000313" key="10">
    <source>
        <dbReference type="EnsemblPlants" id="KRH53258"/>
    </source>
</evidence>
<dbReference type="GO" id="GO:0003756">
    <property type="term" value="F:protein disulfide isomerase activity"/>
    <property type="evidence" value="ECO:0000318"/>
    <property type="project" value="GO_Central"/>
</dbReference>
<dbReference type="Pfam" id="PF13848">
    <property type="entry name" value="Thioredoxin_6"/>
    <property type="match status" value="1"/>
</dbReference>
<dbReference type="Proteomes" id="UP000008827">
    <property type="component" value="Chromosome 6"/>
</dbReference>
<dbReference type="CDD" id="cd02995">
    <property type="entry name" value="PDI_a_PDI_a'_C"/>
    <property type="match status" value="1"/>
</dbReference>
<dbReference type="GO" id="GO:0006457">
    <property type="term" value="P:protein folding"/>
    <property type="evidence" value="ECO:0000318"/>
    <property type="project" value="GO_Central"/>
</dbReference>
<dbReference type="Gramene" id="KRH53258">
    <property type="protein sequence ID" value="KRH53258"/>
    <property type="gene ID" value="GLYMA_06G114700"/>
</dbReference>
<sequence>MVYSADESDVLTLDHSNFSDTVSTYSLIVVEFYAPRCGHCKKLAPEYKKVASILSSHDPPIVLAKVDAMTRRTKTLHQNLKLGILRNGGKNVQEYKGPHEADGIVDYLKKQSCSVSKFSGEEFDNFTAEKLRADYDLGHTMNAKHLPRGESSVTGPIVRLFNPFDEFFVDFQLQSQFKGAESFKSKYRETAEQYRQQGLSFLVRDVKSTKGSFQYFGVKEDQVPLITVTRNDGKKFLKPNLEPDHMSTWLKAYKEGNIAPYFKSEPIPEANNEPVKVVVGDSLQDIVFNSGKNVLLEFSSPWCGYCIELAPILEEVAVSYQSDADVTIAKLDGVANDIPRETFEVRGYPTVYFRSASGKISQYDGNRTKEDIIEFIEKNQDKPAQQGKDELEKG</sequence>
<dbReference type="PaxDb" id="3847-GLYMA06G12080.2"/>
<evidence type="ECO:0000256" key="7">
    <source>
        <dbReference type="ARBA" id="ARBA00023284"/>
    </source>
</evidence>
<evidence type="ECO:0000256" key="4">
    <source>
        <dbReference type="ARBA" id="ARBA00012723"/>
    </source>
</evidence>
<dbReference type="InParanoid" id="A0A0R0JFJ6"/>
<evidence type="ECO:0000313" key="11">
    <source>
        <dbReference type="Proteomes" id="UP000008827"/>
    </source>
</evidence>
<dbReference type="PANTHER" id="PTHR18929">
    <property type="entry name" value="PROTEIN DISULFIDE ISOMERASE"/>
    <property type="match status" value="1"/>
</dbReference>
<dbReference type="SUPFAM" id="SSF52833">
    <property type="entry name" value="Thioredoxin-like"/>
    <property type="match status" value="3"/>
</dbReference>
<keyword evidence="6" id="KW-0413">Isomerase</keyword>
<reference evidence="10" key="2">
    <citation type="submission" date="2018-02" db="UniProtKB">
        <authorList>
            <consortium name="EnsemblPlants"/>
        </authorList>
    </citation>
    <scope>IDENTIFICATION</scope>
    <source>
        <strain evidence="10">Williams 82</strain>
    </source>
</reference>
<keyword evidence="7" id="KW-0676">Redox-active center</keyword>
<organism evidence="9">
    <name type="scientific">Glycine max</name>
    <name type="common">Soybean</name>
    <name type="synonym">Glycine hispida</name>
    <dbReference type="NCBI Taxonomy" id="3847"/>
    <lineage>
        <taxon>Eukaryota</taxon>
        <taxon>Viridiplantae</taxon>
        <taxon>Streptophyta</taxon>
        <taxon>Embryophyta</taxon>
        <taxon>Tracheophyta</taxon>
        <taxon>Spermatophyta</taxon>
        <taxon>Magnoliopsida</taxon>
        <taxon>eudicotyledons</taxon>
        <taxon>Gunneridae</taxon>
        <taxon>Pentapetalae</taxon>
        <taxon>rosids</taxon>
        <taxon>fabids</taxon>
        <taxon>Fabales</taxon>
        <taxon>Fabaceae</taxon>
        <taxon>Papilionoideae</taxon>
        <taxon>50 kb inversion clade</taxon>
        <taxon>NPAAA clade</taxon>
        <taxon>indigoferoid/millettioid clade</taxon>
        <taxon>Phaseoleae</taxon>
        <taxon>Glycine</taxon>
        <taxon>Glycine subgen. Soja</taxon>
    </lineage>
</organism>
<evidence type="ECO:0000256" key="2">
    <source>
        <dbReference type="ARBA" id="ARBA00004319"/>
    </source>
</evidence>
<dbReference type="Pfam" id="PF00085">
    <property type="entry name" value="Thioredoxin"/>
    <property type="match status" value="2"/>
</dbReference>
<name>A0A0R0JFJ6_SOYBN</name>
<dbReference type="GO" id="GO:0005783">
    <property type="term" value="C:endoplasmic reticulum"/>
    <property type="evidence" value="ECO:0000318"/>
    <property type="project" value="GO_Central"/>
</dbReference>
<comment type="catalytic activity">
    <reaction evidence="1">
        <text>Catalyzes the rearrangement of -S-S- bonds in proteins.</text>
        <dbReference type="EC" id="5.3.4.1"/>
    </reaction>
</comment>
<keyword evidence="5" id="KW-0256">Endoplasmic reticulum</keyword>
<feature type="domain" description="Thioredoxin" evidence="8">
    <location>
        <begin position="253"/>
        <end position="381"/>
    </location>
</feature>
<dbReference type="PANTHER" id="PTHR18929:SF132">
    <property type="entry name" value="PROTEIN DISULFIDE-ISOMERASE A3"/>
    <property type="match status" value="1"/>
</dbReference>
<evidence type="ECO:0000256" key="3">
    <source>
        <dbReference type="ARBA" id="ARBA00006347"/>
    </source>
</evidence>
<dbReference type="PROSITE" id="PS51352">
    <property type="entry name" value="THIOREDOXIN_2"/>
    <property type="match status" value="2"/>
</dbReference>
<dbReference type="SMR" id="A0A0R0JFJ6"/>
<dbReference type="OMA" id="VANDIPR"/>
<reference evidence="9" key="3">
    <citation type="submission" date="2018-07" db="EMBL/GenBank/DDBJ databases">
        <title>WGS assembly of Glycine max.</title>
        <authorList>
            <person name="Schmutz J."/>
            <person name="Cannon S."/>
            <person name="Schlueter J."/>
            <person name="Ma J."/>
            <person name="Mitros T."/>
            <person name="Nelson W."/>
            <person name="Hyten D."/>
            <person name="Song Q."/>
            <person name="Thelen J."/>
            <person name="Cheng J."/>
            <person name="Xu D."/>
            <person name="Hellsten U."/>
            <person name="May G."/>
            <person name="Yu Y."/>
            <person name="Sakurai T."/>
            <person name="Umezawa T."/>
            <person name="Bhattacharyya M."/>
            <person name="Sandhu D."/>
            <person name="Valliyodan B."/>
            <person name="Lindquist E."/>
            <person name="Peto M."/>
            <person name="Grant D."/>
            <person name="Shu S."/>
            <person name="Goodstein D."/>
            <person name="Barry K."/>
            <person name="Futrell-Griggs M."/>
            <person name="Abernathy B."/>
            <person name="Du J."/>
            <person name="Tian Z."/>
            <person name="Zhu L."/>
            <person name="Gill N."/>
            <person name="Joshi T."/>
            <person name="Libault M."/>
            <person name="Sethuraman A."/>
            <person name="Zhang X."/>
            <person name="Shinozaki K."/>
            <person name="Nguyen H."/>
            <person name="Wing R."/>
            <person name="Cregan P."/>
            <person name="Specht J."/>
            <person name="Grimwood J."/>
            <person name="Rokhsar D."/>
            <person name="Stacey G."/>
            <person name="Shoemaker R."/>
            <person name="Jackson S."/>
        </authorList>
    </citation>
    <scope>NUCLEOTIDE SEQUENCE</scope>
    <source>
        <tissue evidence="9">Callus</tissue>
    </source>
</reference>
<dbReference type="STRING" id="3847.A0A0R0JFJ6"/>
<dbReference type="InterPro" id="IPR036249">
    <property type="entry name" value="Thioredoxin-like_sf"/>
</dbReference>